<accession>A0A3S8S1E6</accession>
<dbReference type="KEGG" id="plen:EIM92_06860"/>
<keyword evidence="2" id="KW-1185">Reference proteome</keyword>
<dbReference type="Proteomes" id="UP000273145">
    <property type="component" value="Chromosome"/>
</dbReference>
<dbReference type="AlphaFoldDB" id="A0A3S8S1E6"/>
<dbReference type="EMBL" id="CP034248">
    <property type="protein sequence ID" value="AZK48899.1"/>
    <property type="molecule type" value="Genomic_DNA"/>
</dbReference>
<evidence type="ECO:0000313" key="1">
    <source>
        <dbReference type="EMBL" id="AZK48899.1"/>
    </source>
</evidence>
<gene>
    <name evidence="1" type="ORF">EIM92_06860</name>
</gene>
<sequence length="62" mass="7152">MCVIWKAINISSQRSLKALNDNHMIRYMYHYGNSLSNNEVKKIATDIIKGSVCFIMPGMRVF</sequence>
<evidence type="ECO:0000313" key="2">
    <source>
        <dbReference type="Proteomes" id="UP000273145"/>
    </source>
</evidence>
<organism evidence="1 2">
    <name type="scientific">Paenibacillus lentus</name>
    <dbReference type="NCBI Taxonomy" id="1338368"/>
    <lineage>
        <taxon>Bacteria</taxon>
        <taxon>Bacillati</taxon>
        <taxon>Bacillota</taxon>
        <taxon>Bacilli</taxon>
        <taxon>Bacillales</taxon>
        <taxon>Paenibacillaceae</taxon>
        <taxon>Paenibacillus</taxon>
    </lineage>
</organism>
<proteinExistence type="predicted"/>
<name>A0A3S8S1E6_9BACL</name>
<reference evidence="1 2" key="1">
    <citation type="submission" date="2018-11" db="EMBL/GenBank/DDBJ databases">
        <title>Genome sequencing of Paenibacillus lentus DSM25539(T).</title>
        <authorList>
            <person name="Kook J.-K."/>
            <person name="Park S.-N."/>
            <person name="Lim Y.K."/>
        </authorList>
    </citation>
    <scope>NUCLEOTIDE SEQUENCE [LARGE SCALE GENOMIC DNA]</scope>
    <source>
        <strain evidence="1 2">DSM 25539</strain>
    </source>
</reference>
<protein>
    <submittedName>
        <fullName evidence="1">IAP repeat-containing protein 6</fullName>
    </submittedName>
</protein>